<dbReference type="PROSITE" id="PS00012">
    <property type="entry name" value="PHOSPHOPANTETHEINE"/>
    <property type="match status" value="1"/>
</dbReference>
<dbReference type="InterPro" id="IPR020841">
    <property type="entry name" value="PKS_Beta-ketoAc_synthase_dom"/>
</dbReference>
<dbReference type="SUPFAM" id="SSF51735">
    <property type="entry name" value="NAD(P)-binding Rossmann-fold domains"/>
    <property type="match status" value="2"/>
</dbReference>
<evidence type="ECO:0000256" key="7">
    <source>
        <dbReference type="ARBA" id="ARBA00023315"/>
    </source>
</evidence>
<dbReference type="PROSITE" id="PS52019">
    <property type="entry name" value="PKS_MFAS_DH"/>
    <property type="match status" value="1"/>
</dbReference>
<dbReference type="InterPro" id="IPR049551">
    <property type="entry name" value="PKS_DH_C"/>
</dbReference>
<dbReference type="InterPro" id="IPR020806">
    <property type="entry name" value="PKS_PP-bd"/>
</dbReference>
<dbReference type="InterPro" id="IPR018201">
    <property type="entry name" value="Ketoacyl_synth_AS"/>
</dbReference>
<dbReference type="InterPro" id="IPR020807">
    <property type="entry name" value="PKS_DH"/>
</dbReference>
<evidence type="ECO:0000256" key="1">
    <source>
        <dbReference type="ARBA" id="ARBA00022450"/>
    </source>
</evidence>
<protein>
    <submittedName>
        <fullName evidence="12">Uncharacterized protein</fullName>
    </submittedName>
</protein>
<dbReference type="PROSITE" id="PS52004">
    <property type="entry name" value="KS3_2"/>
    <property type="match status" value="1"/>
</dbReference>
<dbReference type="InterPro" id="IPR011032">
    <property type="entry name" value="GroES-like_sf"/>
</dbReference>
<dbReference type="InterPro" id="IPR020843">
    <property type="entry name" value="ER"/>
</dbReference>
<dbReference type="SUPFAM" id="SSF47336">
    <property type="entry name" value="ACP-like"/>
    <property type="match status" value="1"/>
</dbReference>
<dbReference type="Pfam" id="PF08242">
    <property type="entry name" value="Methyltransf_12"/>
    <property type="match status" value="1"/>
</dbReference>
<dbReference type="GO" id="GO:1901336">
    <property type="term" value="P:lactone biosynthetic process"/>
    <property type="evidence" value="ECO:0007669"/>
    <property type="project" value="UniProtKB-ARBA"/>
</dbReference>
<dbReference type="InterPro" id="IPR050091">
    <property type="entry name" value="PKS_NRPS_Biosynth_Enz"/>
</dbReference>
<dbReference type="InterPro" id="IPR014030">
    <property type="entry name" value="Ketoacyl_synth_N"/>
</dbReference>
<dbReference type="SUPFAM" id="SSF55048">
    <property type="entry name" value="Probable ACP-binding domain of malonyl-CoA ACP transacylase"/>
    <property type="match status" value="1"/>
</dbReference>
<evidence type="ECO:0000313" key="13">
    <source>
        <dbReference type="Proteomes" id="UP000308671"/>
    </source>
</evidence>
<dbReference type="SMART" id="SM00825">
    <property type="entry name" value="PKS_KS"/>
    <property type="match status" value="1"/>
</dbReference>
<dbReference type="Pfam" id="PF00698">
    <property type="entry name" value="Acyl_transf_1"/>
    <property type="match status" value="1"/>
</dbReference>
<dbReference type="Pfam" id="PF13602">
    <property type="entry name" value="ADH_zinc_N_2"/>
    <property type="match status" value="1"/>
</dbReference>
<name>A0A4S8RIR6_9HELO</name>
<dbReference type="Gene3D" id="1.10.1200.10">
    <property type="entry name" value="ACP-like"/>
    <property type="match status" value="1"/>
</dbReference>
<evidence type="ECO:0000256" key="8">
    <source>
        <dbReference type="PROSITE-ProRule" id="PRU01363"/>
    </source>
</evidence>
<feature type="region of interest" description="N-terminal hotdog fold" evidence="8">
    <location>
        <begin position="995"/>
        <end position="1123"/>
    </location>
</feature>
<dbReference type="PROSITE" id="PS00606">
    <property type="entry name" value="KS3_1"/>
    <property type="match status" value="1"/>
</dbReference>
<gene>
    <name evidence="12" type="ORF">BGAL_0049g00390</name>
</gene>
<keyword evidence="5" id="KW-0560">Oxidoreductase</keyword>
<dbReference type="Gene3D" id="3.90.180.10">
    <property type="entry name" value="Medium-chain alcohol dehydrogenases, catalytic domain"/>
    <property type="match status" value="1"/>
</dbReference>
<dbReference type="InterPro" id="IPR029063">
    <property type="entry name" value="SAM-dependent_MTases_sf"/>
</dbReference>
<dbReference type="SMART" id="SM00823">
    <property type="entry name" value="PKS_PP"/>
    <property type="match status" value="1"/>
</dbReference>
<evidence type="ECO:0000313" key="12">
    <source>
        <dbReference type="EMBL" id="THV53504.1"/>
    </source>
</evidence>
<dbReference type="Pfam" id="PF14765">
    <property type="entry name" value="PS-DH"/>
    <property type="match status" value="1"/>
</dbReference>
<dbReference type="SMART" id="SM00829">
    <property type="entry name" value="PKS_ER"/>
    <property type="match status" value="1"/>
</dbReference>
<dbReference type="CDD" id="cd02440">
    <property type="entry name" value="AdoMet_MTases"/>
    <property type="match status" value="1"/>
</dbReference>
<dbReference type="Pfam" id="PF21089">
    <property type="entry name" value="PKS_DH_N"/>
    <property type="match status" value="1"/>
</dbReference>
<dbReference type="PANTHER" id="PTHR43775:SF29">
    <property type="entry name" value="ASPERFURANONE POLYKETIDE SYNTHASE AFOG-RELATED"/>
    <property type="match status" value="1"/>
</dbReference>
<dbReference type="CDD" id="cd05195">
    <property type="entry name" value="enoyl_red"/>
    <property type="match status" value="1"/>
</dbReference>
<dbReference type="GO" id="GO:0004312">
    <property type="term" value="F:fatty acid synthase activity"/>
    <property type="evidence" value="ECO:0007669"/>
    <property type="project" value="TreeGrafter"/>
</dbReference>
<dbReference type="EMBL" id="PQXL01000049">
    <property type="protein sequence ID" value="THV53504.1"/>
    <property type="molecule type" value="Genomic_DNA"/>
</dbReference>
<evidence type="ECO:0000259" key="9">
    <source>
        <dbReference type="PROSITE" id="PS50075"/>
    </source>
</evidence>
<dbReference type="Pfam" id="PF23297">
    <property type="entry name" value="ACP_SdgA_C"/>
    <property type="match status" value="1"/>
</dbReference>
<dbReference type="InterPro" id="IPR049900">
    <property type="entry name" value="PKS_mFAS_DH"/>
</dbReference>
<dbReference type="InterPro" id="IPR006162">
    <property type="entry name" value="Ppantetheine_attach_site"/>
</dbReference>
<keyword evidence="2" id="KW-0597">Phosphoprotein</keyword>
<dbReference type="GO" id="GO:0004315">
    <property type="term" value="F:3-oxoacyl-[acyl-carrier-protein] synthase activity"/>
    <property type="evidence" value="ECO:0007669"/>
    <property type="project" value="InterPro"/>
</dbReference>
<comment type="caution">
    <text evidence="12">The sequence shown here is derived from an EMBL/GenBank/DDBJ whole genome shotgun (WGS) entry which is preliminary data.</text>
</comment>
<dbReference type="GO" id="GO:0006633">
    <property type="term" value="P:fatty acid biosynthetic process"/>
    <property type="evidence" value="ECO:0007669"/>
    <property type="project" value="InterPro"/>
</dbReference>
<keyword evidence="3" id="KW-0808">Transferase</keyword>
<dbReference type="GO" id="GO:0031177">
    <property type="term" value="F:phosphopantetheine binding"/>
    <property type="evidence" value="ECO:0007669"/>
    <property type="project" value="InterPro"/>
</dbReference>
<reference evidence="12 13" key="1">
    <citation type="submission" date="2017-12" db="EMBL/GenBank/DDBJ databases">
        <title>Comparative genomics of Botrytis spp.</title>
        <authorList>
            <person name="Valero-Jimenez C.A."/>
            <person name="Tapia P."/>
            <person name="Veloso J."/>
            <person name="Silva-Moreno E."/>
            <person name="Staats M."/>
            <person name="Valdes J.H."/>
            <person name="Van Kan J.A.L."/>
        </authorList>
    </citation>
    <scope>NUCLEOTIDE SEQUENCE [LARGE SCALE GENOMIC DNA]</scope>
    <source>
        <strain evidence="12 13">MUCL435</strain>
    </source>
</reference>
<dbReference type="InterPro" id="IPR013217">
    <property type="entry name" value="Methyltransf_12"/>
</dbReference>
<dbReference type="Gene3D" id="3.40.50.150">
    <property type="entry name" value="Vaccinia Virus protein VP39"/>
    <property type="match status" value="1"/>
</dbReference>
<dbReference type="InterPro" id="IPR049552">
    <property type="entry name" value="PKS_DH_N"/>
</dbReference>
<dbReference type="GO" id="GO:0030639">
    <property type="term" value="P:polyketide biosynthetic process"/>
    <property type="evidence" value="ECO:0007669"/>
    <property type="project" value="UniProtKB-ARBA"/>
</dbReference>
<dbReference type="SMART" id="SM00827">
    <property type="entry name" value="PKS_AT"/>
    <property type="match status" value="1"/>
</dbReference>
<dbReference type="Pfam" id="PF02801">
    <property type="entry name" value="Ketoacyl-synt_C"/>
    <property type="match status" value="1"/>
</dbReference>
<evidence type="ECO:0000256" key="4">
    <source>
        <dbReference type="ARBA" id="ARBA00022857"/>
    </source>
</evidence>
<dbReference type="PANTHER" id="PTHR43775">
    <property type="entry name" value="FATTY ACID SYNTHASE"/>
    <property type="match status" value="1"/>
</dbReference>
<evidence type="ECO:0000256" key="2">
    <source>
        <dbReference type="ARBA" id="ARBA00022553"/>
    </source>
</evidence>
<feature type="active site" description="Proton donor; for dehydratase activity" evidence="8">
    <location>
        <position position="1217"/>
    </location>
</feature>
<dbReference type="SUPFAM" id="SSF53901">
    <property type="entry name" value="Thiolase-like"/>
    <property type="match status" value="1"/>
</dbReference>
<dbReference type="CDD" id="cd00833">
    <property type="entry name" value="PKS"/>
    <property type="match status" value="1"/>
</dbReference>
<dbReference type="Pfam" id="PF08240">
    <property type="entry name" value="ADH_N"/>
    <property type="match status" value="1"/>
</dbReference>
<evidence type="ECO:0000259" key="11">
    <source>
        <dbReference type="PROSITE" id="PS52019"/>
    </source>
</evidence>
<dbReference type="InterPro" id="IPR013968">
    <property type="entry name" value="PKS_KR"/>
</dbReference>
<dbReference type="InterPro" id="IPR056501">
    <property type="entry name" value="NAD-bd_HRPKS_sdrA"/>
</dbReference>
<evidence type="ECO:0000256" key="5">
    <source>
        <dbReference type="ARBA" id="ARBA00023002"/>
    </source>
</evidence>
<dbReference type="GO" id="GO:0016491">
    <property type="term" value="F:oxidoreductase activity"/>
    <property type="evidence" value="ECO:0007669"/>
    <property type="project" value="UniProtKB-KW"/>
</dbReference>
<keyword evidence="7" id="KW-0012">Acyltransferase</keyword>
<dbReference type="Proteomes" id="UP000308671">
    <property type="component" value="Unassembled WGS sequence"/>
</dbReference>
<dbReference type="Pfam" id="PF00109">
    <property type="entry name" value="ketoacyl-synt"/>
    <property type="match status" value="1"/>
</dbReference>
<dbReference type="InterPro" id="IPR036291">
    <property type="entry name" value="NAD(P)-bd_dom_sf"/>
</dbReference>
<dbReference type="SMART" id="SM00822">
    <property type="entry name" value="PKS_KR"/>
    <property type="match status" value="1"/>
</dbReference>
<keyword evidence="6" id="KW-0511">Multifunctional enzyme</keyword>
<dbReference type="InterPro" id="IPR001227">
    <property type="entry name" value="Ac_transferase_dom_sf"/>
</dbReference>
<dbReference type="Gene3D" id="3.40.50.720">
    <property type="entry name" value="NAD(P)-binding Rossmann-like Domain"/>
    <property type="match status" value="1"/>
</dbReference>
<proteinExistence type="predicted"/>
<feature type="domain" description="PKS/mFAS DH" evidence="11">
    <location>
        <begin position="995"/>
        <end position="1307"/>
    </location>
</feature>
<dbReference type="OrthoDB" id="329835at2759"/>
<dbReference type="InterPro" id="IPR013154">
    <property type="entry name" value="ADH-like_N"/>
</dbReference>
<dbReference type="InterPro" id="IPR009081">
    <property type="entry name" value="PP-bd_ACP"/>
</dbReference>
<dbReference type="InterPro" id="IPR016039">
    <property type="entry name" value="Thiolase-like"/>
</dbReference>
<dbReference type="SUPFAM" id="SSF53335">
    <property type="entry name" value="S-adenosyl-L-methionine-dependent methyltransferases"/>
    <property type="match status" value="1"/>
</dbReference>
<dbReference type="PROSITE" id="PS50075">
    <property type="entry name" value="CARRIER"/>
    <property type="match status" value="1"/>
</dbReference>
<dbReference type="InterPro" id="IPR014031">
    <property type="entry name" value="Ketoacyl_synth_C"/>
</dbReference>
<sequence>MSSVKDSFSFREEEDKREAIAVIGISIKFPGGIDSLDLFWRALIEARCTSTQFPHDRVDISTLYNPDGKRRDTLPIRGGHFISEDVSGFDAPFFSIGPSEAASMDPQQRYLLEASYRALENGRDSFFEPRCGTETDSYTAGIPIDTISGSRTSVYNGCFTYDYHEMQVKDIEESSDYSATGLQNCMNANRVSWFFNFTGPSMNIDTACSSSLVGLDLACQSLINHESDMSLVTGCNLLLSSDMFHMLSHMGMLSKDSRCFSFDSRANGYARGEGFAALVVKRLSDAMKDGDTIRSIIRSSGSNQDGHTQVITQPNEISQQILINETYAKAGLSMRSTRFVEAHGTGTAVGDPLEARALGHAFRDYRTVQDPLYIGAVKSNIGHLGGAAGLAGVIKTILVLEKGMIPPNANFKSLNSRISAAELKLQFPLHPIPWPSKGLRRASCNSFGIGGSNAHIILEDVYHYLQHRGITGNHCTVEHSTLGPNITVESSLSTTEQDPCDSTDLKMQFSSYETAKLLSFSAFDQPAMQRMVSSYIDYFQTKNFGNERYFLDKLAFTLNSKRTKFPWKCFAVAGSIEDLKNLKTHVSEAIHSSSPPKLGFIFTGQGAQWAEMCKELFVFPKFASSFQASSHELQCLGYQFDLKDELLKKAPFSDINRPHQSQVLCTCIQIALVDLLRSFNIYPAAVVGHSAGEIAAAYCVGAISQHSACKIAYFRGYYARIVSQRNKGAMLAVALSEHEILPYMQQLSATYELKVVIACVNSDRNLTISGDEAQIDILHQLLQVQNIFSRKLQVDLAYHSPHMEVVSKDMLESLSGLERGPFLDSATPVMFSSLTGEKAIMQDLSTPRYWVANAVSQVKFAKSLELLCNSMGFGSVPTTGNFRNRVSSDFLLELGPHSALQGPVRDIIDGEKNISYSSFVRRHISALETTMKLVGKLYCSGVPVDLHEVNFQAIGQENNQLVLENLPEYPFDHSKKYWKENQLSMKTRRGARRRHDLLGRPDLDWNPLQPRWKHVIRASEMNWLEDHKVNGSVLYPASGMIAMAVEALRQITTETNKVQGFKLKNITFQNPLHVPEAPDGVETMISLSKCRDSKRYNFQLCAIENTHWIDICRGSIVAEKIPLLNNVDDRKGDERETVCLLNHHHAIARLCSRDVDTIHMYEAFAKCGFNFGETFQTLEQTYHDGTSLASSNIKVFPEANNTIARGQSYVIHPSTLDGVLHLALVAITQGGSKDVSTFVPAFVEEVWISNGGLNCMDSNSVVATSAITGQDRHSFFANTIALDSTGTSLKAHIKGLKMSTISKNTATAPHKLGGQLCSYLEWKPHFDLLNPDEMKKYCESSAKYVPAPIKLTQELRNIIITFISRVLTQIDSRELSFSQPHFHKFVEWMREQLTLSCSSTNKEEAYINNVIENNEQFDELCTNIYNKSSKGKLFVTFGRTLYDVLSGNIDGLDLLFGTHLMTNYYHDLNNEGNCFHRLGPYIDILAHSNPCLNILEIGGGTGSATTSILGMLKGRFDQYMFTDISPSFFESARASFQSNKSMEFKTLDIENDPASQGFQLGVYDVIVASNVLHATKNLDKTLRNARSLLKPGGKMILFEITKPDILGSCFIVGILPGWWLGAESYRARGPCVTIDKWHEKLLDSSFSGVDIEFKDFEDDICHELSLFVTSAVPSIESLPATKQPVTATRNIILADTSSRLQLEAAEKIAQSIELSGMQTGKVQKLEDINIEMDFSNTQIIFCYELERPFLLDMTNKQFSILKRLLLRSKQLHWITAGGGISRADPAYAMIDGLSRVLRNENSHVTLVTIALDYNGGLKKYQLNAICKIMSYTGPRVAIVEPFINYEPAFIEIDGNFSVGRVIEAEELSTYVSSKALPYQTTLRAFRSLPLALNFESPGILDTICFSEDENYSKELALEEVEIEVFAVGINFKDCLKALGRISTKEEDSYGSECSGIVTRSGDNCPFEIGDKVLMSTQGAFKTYARAASYLSVCKMPSNLSFAEAAAIPTTFLTAWQCLVKIANLERGESILIHSGAGGTGQAAIQIAQYVGATIYTTVGTKGKKDLLIKEYGIPEDHIFWSRDASFVKGIKDLTNSQWVDVVLNSLTGENLIASWECIAPHGRFIDIGKKDVLSDSYLPMGQFSKNVSFNCFDGQLWLREKPRQVHTAMTAVVELVQTSHLRVARPLHVYNMSHAENAFRAMQDSTTTGKIVVEVTDTDQVMVSELATSQRNVPRTRLISLTQTTLMTKPSFSFDSASTYLIAGAFGGVGRSLARWMVSNGARNLILLSRSGAKSAVANELLVEIQSHGANAKYPCCDISDFESLKETLDGLSPKMPPIRGCVQAAMELNDRSFEKMDFGTWRRGVDPKVRGSWNLHKLLPSGLDFFILLSSASGIVGFQGQSNYNAGNTFMDALAHYRNARGESGTSIDLGALVSDGFLAEKKAILDRVLAAEEVVAIQRAELFALLEYYCNPARNSSIISHECQPIIGIGPQIYRGNKQGSFSKNPTFNQLQCQDRVAYTAGIKSTHDFKQLFIESSTTAEAISVVCDAITMKLSKTLFIKNELDLDKPLQSYGVDSLLVVELRNWFAKTFGADLTVFELSSDISCLSIEGLVTERSLLLKKELEAKKA</sequence>
<dbReference type="Pfam" id="PF08659">
    <property type="entry name" value="KR"/>
    <property type="match status" value="1"/>
</dbReference>
<dbReference type="SUPFAM" id="SSF52151">
    <property type="entry name" value="FabD/lysophospholipase-like"/>
    <property type="match status" value="1"/>
</dbReference>
<accession>A0A4S8RIR6</accession>
<dbReference type="SMART" id="SM00826">
    <property type="entry name" value="PKS_DH"/>
    <property type="match status" value="1"/>
</dbReference>
<dbReference type="Gene3D" id="3.40.366.10">
    <property type="entry name" value="Malonyl-Coenzyme A Acyl Carrier Protein, domain 2"/>
    <property type="match status" value="1"/>
</dbReference>
<dbReference type="InterPro" id="IPR042104">
    <property type="entry name" value="PKS_dehydratase_sf"/>
</dbReference>
<feature type="domain" description="Carrier" evidence="9">
    <location>
        <begin position="2543"/>
        <end position="2622"/>
    </location>
</feature>
<feature type="domain" description="Ketosynthase family 3 (KS3)" evidence="10">
    <location>
        <begin position="17"/>
        <end position="460"/>
    </location>
</feature>
<dbReference type="SUPFAM" id="SSF50129">
    <property type="entry name" value="GroES-like"/>
    <property type="match status" value="1"/>
</dbReference>
<dbReference type="Gene3D" id="3.40.47.10">
    <property type="match status" value="1"/>
</dbReference>
<keyword evidence="1" id="KW-0596">Phosphopantetheine</keyword>
<keyword evidence="4" id="KW-0521">NADP</keyword>
<dbReference type="InterPro" id="IPR016035">
    <property type="entry name" value="Acyl_Trfase/lysoPLipase"/>
</dbReference>
<keyword evidence="13" id="KW-1185">Reference proteome</keyword>
<dbReference type="InterPro" id="IPR016036">
    <property type="entry name" value="Malonyl_transacylase_ACP-bd"/>
</dbReference>
<organism evidence="12 13">
    <name type="scientific">Botrytis galanthina</name>
    <dbReference type="NCBI Taxonomy" id="278940"/>
    <lineage>
        <taxon>Eukaryota</taxon>
        <taxon>Fungi</taxon>
        <taxon>Dikarya</taxon>
        <taxon>Ascomycota</taxon>
        <taxon>Pezizomycotina</taxon>
        <taxon>Leotiomycetes</taxon>
        <taxon>Helotiales</taxon>
        <taxon>Sclerotiniaceae</taxon>
        <taxon>Botrytis</taxon>
    </lineage>
</organism>
<dbReference type="Gene3D" id="3.10.129.110">
    <property type="entry name" value="Polyketide synthase dehydratase"/>
    <property type="match status" value="1"/>
</dbReference>
<dbReference type="InterPro" id="IPR014043">
    <property type="entry name" value="Acyl_transferase_dom"/>
</dbReference>
<dbReference type="FunFam" id="3.40.50.720:FF:000209">
    <property type="entry name" value="Polyketide synthase Pks12"/>
    <property type="match status" value="1"/>
</dbReference>
<feature type="active site" description="Proton acceptor; for dehydratase activity" evidence="8">
    <location>
        <position position="1027"/>
    </location>
</feature>
<dbReference type="InterPro" id="IPR057326">
    <property type="entry name" value="KR_dom"/>
</dbReference>
<evidence type="ECO:0000256" key="6">
    <source>
        <dbReference type="ARBA" id="ARBA00023268"/>
    </source>
</evidence>
<evidence type="ECO:0000259" key="10">
    <source>
        <dbReference type="PROSITE" id="PS52004"/>
    </source>
</evidence>
<feature type="region of interest" description="C-terminal hotdog fold" evidence="8">
    <location>
        <begin position="1152"/>
        <end position="1307"/>
    </location>
</feature>
<evidence type="ECO:0000256" key="3">
    <source>
        <dbReference type="ARBA" id="ARBA00022679"/>
    </source>
</evidence>
<dbReference type="InterPro" id="IPR036736">
    <property type="entry name" value="ACP-like_sf"/>
</dbReference>
<dbReference type="Pfam" id="PF23114">
    <property type="entry name" value="NAD-bd_HRPKS_sdrA"/>
    <property type="match status" value="1"/>
</dbReference>